<proteinExistence type="predicted"/>
<evidence type="ECO:0000313" key="4">
    <source>
        <dbReference type="EnsemblMetazoa" id="AEPI011400-PA"/>
    </source>
</evidence>
<dbReference type="Gene3D" id="3.80.10.10">
    <property type="entry name" value="Ribonuclease Inhibitor"/>
    <property type="match status" value="1"/>
</dbReference>
<dbReference type="FunFam" id="3.80.10.10:FF:000904">
    <property type="entry name" value="AGAP010636-PA"/>
    <property type="match status" value="1"/>
</dbReference>
<dbReference type="PROSITE" id="PS51450">
    <property type="entry name" value="LRR"/>
    <property type="match status" value="3"/>
</dbReference>
<dbReference type="SMART" id="SM00369">
    <property type="entry name" value="LRR_TYP"/>
    <property type="match status" value="9"/>
</dbReference>
<organism evidence="4 5">
    <name type="scientific">Anopheles epiroticus</name>
    <dbReference type="NCBI Taxonomy" id="199890"/>
    <lineage>
        <taxon>Eukaryota</taxon>
        <taxon>Metazoa</taxon>
        <taxon>Ecdysozoa</taxon>
        <taxon>Arthropoda</taxon>
        <taxon>Hexapoda</taxon>
        <taxon>Insecta</taxon>
        <taxon>Pterygota</taxon>
        <taxon>Neoptera</taxon>
        <taxon>Endopterygota</taxon>
        <taxon>Diptera</taxon>
        <taxon>Nematocera</taxon>
        <taxon>Culicoidea</taxon>
        <taxon>Culicidae</taxon>
        <taxon>Anophelinae</taxon>
        <taxon>Anopheles</taxon>
    </lineage>
</organism>
<dbReference type="PANTHER" id="PTHR24373:SF275">
    <property type="entry name" value="TIR DOMAIN-CONTAINING PROTEIN"/>
    <property type="match status" value="1"/>
</dbReference>
<reference evidence="4" key="2">
    <citation type="submission" date="2020-05" db="UniProtKB">
        <authorList>
            <consortium name="EnsemblMetazoa"/>
        </authorList>
    </citation>
    <scope>IDENTIFICATION</scope>
    <source>
        <strain evidence="4">Epiroticus2</strain>
    </source>
</reference>
<keyword evidence="1" id="KW-0433">Leucine-rich repeat</keyword>
<evidence type="ECO:0000256" key="1">
    <source>
        <dbReference type="ARBA" id="ARBA00022614"/>
    </source>
</evidence>
<keyword evidence="2" id="KW-0732">Signal</keyword>
<dbReference type="VEuPathDB" id="VectorBase:AEPI011400"/>
<protein>
    <recommendedName>
        <fullName evidence="6">Leucine rich immune protein (Coil-less)</fullName>
    </recommendedName>
</protein>
<evidence type="ECO:0000256" key="2">
    <source>
        <dbReference type="ARBA" id="ARBA00022729"/>
    </source>
</evidence>
<evidence type="ECO:0000256" key="3">
    <source>
        <dbReference type="ARBA" id="ARBA00022737"/>
    </source>
</evidence>
<dbReference type="InterPro" id="IPR001611">
    <property type="entry name" value="Leu-rich_rpt"/>
</dbReference>
<evidence type="ECO:0000313" key="5">
    <source>
        <dbReference type="Proteomes" id="UP000075885"/>
    </source>
</evidence>
<dbReference type="AlphaFoldDB" id="A0A182PWR3"/>
<dbReference type="InterPro" id="IPR003591">
    <property type="entry name" value="Leu-rich_rpt_typical-subtyp"/>
</dbReference>
<dbReference type="Proteomes" id="UP000075885">
    <property type="component" value="Unassembled WGS sequence"/>
</dbReference>
<name>A0A182PWR3_9DIPT</name>
<dbReference type="SUPFAM" id="SSF52058">
    <property type="entry name" value="L domain-like"/>
    <property type="match status" value="1"/>
</dbReference>
<keyword evidence="5" id="KW-1185">Reference proteome</keyword>
<reference evidence="5" key="1">
    <citation type="submission" date="2013-03" db="EMBL/GenBank/DDBJ databases">
        <title>The Genome Sequence of Anopheles epiroticus epiroticus2.</title>
        <authorList>
            <consortium name="The Broad Institute Genomics Platform"/>
            <person name="Neafsey D.E."/>
            <person name="Howell P."/>
            <person name="Walker B."/>
            <person name="Young S.K."/>
            <person name="Zeng Q."/>
            <person name="Gargeya S."/>
            <person name="Fitzgerald M."/>
            <person name="Haas B."/>
            <person name="Abouelleil A."/>
            <person name="Allen A.W."/>
            <person name="Alvarado L."/>
            <person name="Arachchi H.M."/>
            <person name="Berlin A.M."/>
            <person name="Chapman S.B."/>
            <person name="Gainer-Dewar J."/>
            <person name="Goldberg J."/>
            <person name="Griggs A."/>
            <person name="Gujja S."/>
            <person name="Hansen M."/>
            <person name="Howarth C."/>
            <person name="Imamovic A."/>
            <person name="Ireland A."/>
            <person name="Larimer J."/>
            <person name="McCowan C."/>
            <person name="Murphy C."/>
            <person name="Pearson M."/>
            <person name="Poon T.W."/>
            <person name="Priest M."/>
            <person name="Roberts A."/>
            <person name="Saif S."/>
            <person name="Shea T."/>
            <person name="Sisk P."/>
            <person name="Sykes S."/>
            <person name="Wortman J."/>
            <person name="Nusbaum C."/>
            <person name="Birren B."/>
        </authorList>
    </citation>
    <scope>NUCLEOTIDE SEQUENCE [LARGE SCALE GENOMIC DNA]</scope>
    <source>
        <strain evidence="5">Epiroticus2</strain>
    </source>
</reference>
<dbReference type="STRING" id="199890.A0A182PWR3"/>
<keyword evidence="3" id="KW-0677">Repeat</keyword>
<dbReference type="PANTHER" id="PTHR24373">
    <property type="entry name" value="SLIT RELATED LEUCINE-RICH REPEAT NEURONAL PROTEIN"/>
    <property type="match status" value="1"/>
</dbReference>
<accession>A0A182PWR3</accession>
<dbReference type="Pfam" id="PF13855">
    <property type="entry name" value="LRR_8"/>
    <property type="match status" value="2"/>
</dbReference>
<dbReference type="EnsemblMetazoa" id="AEPI011400-RA">
    <property type="protein sequence ID" value="AEPI011400-PA"/>
    <property type="gene ID" value="AEPI011400"/>
</dbReference>
<dbReference type="InterPro" id="IPR032675">
    <property type="entry name" value="LRR_dom_sf"/>
</dbReference>
<sequence length="512" mass="57916">MKLYRTLATPSRDVRRSTARLTGQITVSKQASFSMAHYWAFCLSLLVLRTIQASGHDCTVTNISSIETLINCPGFTVQLDFHETSHQVEVRCSNKPNFELLRDLQNLPKFKFQQLAYKYCPLPVGNRSLVDHLSIVLDRSQLSSINTLFFVDNAKLSEEEVLDPQLFAGLDKLTTLSMKNSTRMPLDNPMLFEHLPSITILDLRRGDGGSRVATGLLQPLTKLAELELMENGLTTLPSELVSRLPNLKTLTLYQNKLERIEQFDELPSLTTLDFTSNQLATLQEDVFERLPELTKLVLKSNNLTSLPSRLLRNNTKLTTFVADYQRGQGLVLEDELFAGLQMLQTVSLIGCKIAHLPAGLFTGATKLTKVSLSNNRLQTLPANLFRDLSNLRELFLQHNELNTLPDTLLNGAAQLRIINLSHNYLTSLSGELLQSQRVLEELHLEHNQLHKIDVRAFKSQSESLKKLIMSNNNVSLRENGQNVMYENGNTFLINRTPFHELNRIIELDLSHN</sequence>
<evidence type="ECO:0008006" key="6">
    <source>
        <dbReference type="Google" id="ProtNLM"/>
    </source>
</evidence>
<dbReference type="InterPro" id="IPR050328">
    <property type="entry name" value="Dev_Immune_Receptor"/>
</dbReference>
<dbReference type="SMART" id="SM00364">
    <property type="entry name" value="LRR_BAC"/>
    <property type="match status" value="5"/>
</dbReference>